<keyword evidence="8" id="KW-0418">Kinase</keyword>
<dbReference type="EC" id="2.7.13.3" evidence="3"/>
<dbReference type="GO" id="GO:0005886">
    <property type="term" value="C:plasma membrane"/>
    <property type="evidence" value="ECO:0007669"/>
    <property type="project" value="UniProtKB-SubCell"/>
</dbReference>
<dbReference type="PANTHER" id="PTHR43711">
    <property type="entry name" value="TWO-COMPONENT HISTIDINE KINASE"/>
    <property type="match status" value="1"/>
</dbReference>
<keyword evidence="7" id="KW-0547">Nucleotide-binding</keyword>
<keyword evidence="9" id="KW-0067">ATP-binding</keyword>
<dbReference type="EMBL" id="VFFF01000002">
    <property type="protein sequence ID" value="TNY31125.1"/>
    <property type="molecule type" value="Genomic_DNA"/>
</dbReference>
<name>A0A5C5G8T4_9RHOB</name>
<dbReference type="GO" id="GO:0000155">
    <property type="term" value="F:phosphorelay sensor kinase activity"/>
    <property type="evidence" value="ECO:0007669"/>
    <property type="project" value="InterPro"/>
</dbReference>
<dbReference type="CDD" id="cd16922">
    <property type="entry name" value="HATPase_EvgS-ArcB-TorS-like"/>
    <property type="match status" value="1"/>
</dbReference>
<organism evidence="14 15">
    <name type="scientific">Pelagovum pacificum</name>
    <dbReference type="NCBI Taxonomy" id="2588711"/>
    <lineage>
        <taxon>Bacteria</taxon>
        <taxon>Pseudomonadati</taxon>
        <taxon>Pseudomonadota</taxon>
        <taxon>Alphaproteobacteria</taxon>
        <taxon>Rhodobacterales</taxon>
        <taxon>Paracoccaceae</taxon>
        <taxon>Pelagovum</taxon>
    </lineage>
</organism>
<evidence type="ECO:0000256" key="1">
    <source>
        <dbReference type="ARBA" id="ARBA00000085"/>
    </source>
</evidence>
<dbReference type="InterPro" id="IPR036890">
    <property type="entry name" value="HATPase_C_sf"/>
</dbReference>
<dbReference type="InterPro" id="IPR050736">
    <property type="entry name" value="Sensor_HK_Regulatory"/>
</dbReference>
<keyword evidence="4" id="KW-1003">Cell membrane</keyword>
<dbReference type="InterPro" id="IPR003661">
    <property type="entry name" value="HisK_dim/P_dom"/>
</dbReference>
<dbReference type="InterPro" id="IPR004358">
    <property type="entry name" value="Sig_transdc_His_kin-like_C"/>
</dbReference>
<keyword evidence="12" id="KW-0812">Transmembrane</keyword>
<reference evidence="14 15" key="1">
    <citation type="submission" date="2019-06" db="EMBL/GenBank/DDBJ databases">
        <title>Genome of new Rhodobacteraceae sp. SM1903.</title>
        <authorList>
            <person name="Ren X."/>
        </authorList>
    </citation>
    <scope>NUCLEOTIDE SEQUENCE [LARGE SCALE GENOMIC DNA]</scope>
    <source>
        <strain evidence="14 15">SM1903</strain>
    </source>
</reference>
<dbReference type="SMART" id="SM00387">
    <property type="entry name" value="HATPase_c"/>
    <property type="match status" value="1"/>
</dbReference>
<evidence type="ECO:0000256" key="3">
    <source>
        <dbReference type="ARBA" id="ARBA00012438"/>
    </source>
</evidence>
<comment type="subcellular location">
    <subcellularLocation>
        <location evidence="2">Cell membrane</location>
    </subcellularLocation>
</comment>
<dbReference type="CDD" id="cd00082">
    <property type="entry name" value="HisKA"/>
    <property type="match status" value="1"/>
</dbReference>
<comment type="caution">
    <text evidence="14">The sequence shown here is derived from an EMBL/GenBank/DDBJ whole genome shotgun (WGS) entry which is preliminary data.</text>
</comment>
<dbReference type="Pfam" id="PF02518">
    <property type="entry name" value="HATPase_c"/>
    <property type="match status" value="1"/>
</dbReference>
<evidence type="ECO:0000256" key="12">
    <source>
        <dbReference type="SAM" id="Phobius"/>
    </source>
</evidence>
<sequence>MIRFRWVLFMVLILGLLFSAASLGTLRGRMESLGAQSPTGPVWFVTGVEFDLLRFEQSVSSYVLGQNNADEVNLRFDILWSRVDTVRFGEVGRKLRAMNVETDDYTTLYEALQFLEERVVNLPNMFDPADRDLVVGILEEIRRFNVPMRDMSLDVLEATSQETKGWRETLLQIAELNSIIGIAMALSVLLLVVVFGLDSVQSRRTLREKESLLAEAQAANVAKSQFISVINHELRTPLSSIKGAISLINGNAVGEVPERFRRMLTLAERNCNHLIQLVSDLLDAEKFRAGKMSYNFEQLALAPFIRQCVAANQSFAETFGVRIEAGKLDENVWIFADEKRLSQVMTNLLSNASKFSNTHGTVVVNVRSDEGTAEISVQDFGRGIPKDSIGKLFERFYQVDSSNERERGGTGLGLSIVKSIVEAHQGTLKVESEVGLGTTFSIRFEQVEAARQPLEAISA</sequence>
<evidence type="ECO:0000256" key="2">
    <source>
        <dbReference type="ARBA" id="ARBA00004236"/>
    </source>
</evidence>
<evidence type="ECO:0000256" key="9">
    <source>
        <dbReference type="ARBA" id="ARBA00022840"/>
    </source>
</evidence>
<evidence type="ECO:0000256" key="4">
    <source>
        <dbReference type="ARBA" id="ARBA00022475"/>
    </source>
</evidence>
<proteinExistence type="predicted"/>
<keyword evidence="5" id="KW-0597">Phosphoprotein</keyword>
<dbReference type="PRINTS" id="PR00344">
    <property type="entry name" value="BCTRLSENSOR"/>
</dbReference>
<gene>
    <name evidence="14" type="ORF">FHY64_13905</name>
</gene>
<evidence type="ECO:0000256" key="11">
    <source>
        <dbReference type="ARBA" id="ARBA00023136"/>
    </source>
</evidence>
<dbReference type="PANTHER" id="PTHR43711:SF31">
    <property type="entry name" value="HISTIDINE KINASE"/>
    <property type="match status" value="1"/>
</dbReference>
<evidence type="ECO:0000256" key="5">
    <source>
        <dbReference type="ARBA" id="ARBA00022553"/>
    </source>
</evidence>
<dbReference type="Pfam" id="PF00512">
    <property type="entry name" value="HisKA"/>
    <property type="match status" value="1"/>
</dbReference>
<evidence type="ECO:0000313" key="14">
    <source>
        <dbReference type="EMBL" id="TNY31125.1"/>
    </source>
</evidence>
<keyword evidence="12" id="KW-1133">Transmembrane helix</keyword>
<dbReference type="SMART" id="SM00388">
    <property type="entry name" value="HisKA"/>
    <property type="match status" value="1"/>
</dbReference>
<feature type="transmembrane region" description="Helical" evidence="12">
    <location>
        <begin position="179"/>
        <end position="197"/>
    </location>
</feature>
<keyword evidence="10" id="KW-0902">Two-component regulatory system</keyword>
<dbReference type="InterPro" id="IPR036097">
    <property type="entry name" value="HisK_dim/P_sf"/>
</dbReference>
<evidence type="ECO:0000259" key="13">
    <source>
        <dbReference type="PROSITE" id="PS50109"/>
    </source>
</evidence>
<keyword evidence="11 12" id="KW-0472">Membrane</keyword>
<accession>A0A5C5G8T4</accession>
<evidence type="ECO:0000256" key="7">
    <source>
        <dbReference type="ARBA" id="ARBA00022741"/>
    </source>
</evidence>
<evidence type="ECO:0000256" key="6">
    <source>
        <dbReference type="ARBA" id="ARBA00022679"/>
    </source>
</evidence>
<keyword evidence="6" id="KW-0808">Transferase</keyword>
<feature type="domain" description="Histidine kinase" evidence="13">
    <location>
        <begin position="229"/>
        <end position="448"/>
    </location>
</feature>
<dbReference type="Gene3D" id="1.10.287.130">
    <property type="match status" value="1"/>
</dbReference>
<dbReference type="Proteomes" id="UP000314011">
    <property type="component" value="Unassembled WGS sequence"/>
</dbReference>
<protein>
    <recommendedName>
        <fullName evidence="3">histidine kinase</fullName>
        <ecNumber evidence="3">2.7.13.3</ecNumber>
    </recommendedName>
</protein>
<dbReference type="FunFam" id="3.30.565.10:FF:000023">
    <property type="entry name" value="PAS domain-containing sensor histidine kinase"/>
    <property type="match status" value="1"/>
</dbReference>
<dbReference type="InterPro" id="IPR003594">
    <property type="entry name" value="HATPase_dom"/>
</dbReference>
<dbReference type="PROSITE" id="PS50109">
    <property type="entry name" value="HIS_KIN"/>
    <property type="match status" value="1"/>
</dbReference>
<evidence type="ECO:0000256" key="8">
    <source>
        <dbReference type="ARBA" id="ARBA00022777"/>
    </source>
</evidence>
<dbReference type="SUPFAM" id="SSF47384">
    <property type="entry name" value="Homodimeric domain of signal transducing histidine kinase"/>
    <property type="match status" value="1"/>
</dbReference>
<dbReference type="AlphaFoldDB" id="A0A5C5G8T4"/>
<evidence type="ECO:0000256" key="10">
    <source>
        <dbReference type="ARBA" id="ARBA00023012"/>
    </source>
</evidence>
<dbReference type="GO" id="GO:0005524">
    <property type="term" value="F:ATP binding"/>
    <property type="evidence" value="ECO:0007669"/>
    <property type="project" value="UniProtKB-KW"/>
</dbReference>
<evidence type="ECO:0000313" key="15">
    <source>
        <dbReference type="Proteomes" id="UP000314011"/>
    </source>
</evidence>
<comment type="catalytic activity">
    <reaction evidence="1">
        <text>ATP + protein L-histidine = ADP + protein N-phospho-L-histidine.</text>
        <dbReference type="EC" id="2.7.13.3"/>
    </reaction>
</comment>
<dbReference type="SUPFAM" id="SSF55874">
    <property type="entry name" value="ATPase domain of HSP90 chaperone/DNA topoisomerase II/histidine kinase"/>
    <property type="match status" value="1"/>
</dbReference>
<dbReference type="InterPro" id="IPR005467">
    <property type="entry name" value="His_kinase_dom"/>
</dbReference>
<dbReference type="Gene3D" id="3.30.565.10">
    <property type="entry name" value="Histidine kinase-like ATPase, C-terminal domain"/>
    <property type="match status" value="1"/>
</dbReference>
<keyword evidence="15" id="KW-1185">Reference proteome</keyword>